<evidence type="ECO:0000313" key="1">
    <source>
        <dbReference type="EMBL" id="EME44441.1"/>
    </source>
</evidence>
<reference evidence="2" key="1">
    <citation type="journal article" date="2012" name="PLoS Genet.">
        <title>The genomes of the fungal plant pathogens Cladosporium fulvum and Dothistroma septosporum reveal adaptation to different hosts and lifestyles but also signatures of common ancestry.</title>
        <authorList>
            <person name="de Wit P.J.G.M."/>
            <person name="van der Burgt A."/>
            <person name="Oekmen B."/>
            <person name="Stergiopoulos I."/>
            <person name="Abd-Elsalam K.A."/>
            <person name="Aerts A.L."/>
            <person name="Bahkali A.H."/>
            <person name="Beenen H.G."/>
            <person name="Chettri P."/>
            <person name="Cox M.P."/>
            <person name="Datema E."/>
            <person name="de Vries R.P."/>
            <person name="Dhillon B."/>
            <person name="Ganley A.R."/>
            <person name="Griffiths S.A."/>
            <person name="Guo Y."/>
            <person name="Hamelin R.C."/>
            <person name="Henrissat B."/>
            <person name="Kabir M.S."/>
            <person name="Jashni M.K."/>
            <person name="Kema G."/>
            <person name="Klaubauf S."/>
            <person name="Lapidus A."/>
            <person name="Levasseur A."/>
            <person name="Lindquist E."/>
            <person name="Mehrabi R."/>
            <person name="Ohm R.A."/>
            <person name="Owen T.J."/>
            <person name="Salamov A."/>
            <person name="Schwelm A."/>
            <person name="Schijlen E."/>
            <person name="Sun H."/>
            <person name="van den Burg H.A."/>
            <person name="van Ham R.C.H.J."/>
            <person name="Zhang S."/>
            <person name="Goodwin S.B."/>
            <person name="Grigoriev I.V."/>
            <person name="Collemare J."/>
            <person name="Bradshaw R.E."/>
        </authorList>
    </citation>
    <scope>NUCLEOTIDE SEQUENCE [LARGE SCALE GENOMIC DNA]</scope>
    <source>
        <strain evidence="2">NZE10 / CBS 128990</strain>
    </source>
</reference>
<dbReference type="Proteomes" id="UP000016933">
    <property type="component" value="Unassembled WGS sequence"/>
</dbReference>
<proteinExistence type="predicted"/>
<evidence type="ECO:0000313" key="2">
    <source>
        <dbReference type="Proteomes" id="UP000016933"/>
    </source>
</evidence>
<dbReference type="HOGENOM" id="CLU_1416191_0_0_1"/>
<accession>N1PM62</accession>
<dbReference type="eggNOG" id="ENOG502RHB2">
    <property type="taxonomic scope" value="Eukaryota"/>
</dbReference>
<gene>
    <name evidence="1" type="ORF">DOTSEDRAFT_62869</name>
</gene>
<keyword evidence="2" id="KW-1185">Reference proteome</keyword>
<dbReference type="EMBL" id="KB446539">
    <property type="protein sequence ID" value="EME44441.1"/>
    <property type="molecule type" value="Genomic_DNA"/>
</dbReference>
<sequence length="196" mass="22372">MEFLHGPTTAPSSVKEVLDFHTALCTRLEQPIPNTTTEVPLRWPQLQTLEGSLLLPVAEYRIRAPFQECFNVIRTEPHEHSIGTPPAKSRDVTIVFLPSDRRSARDIALEHGCLEDEDDTMRLEESDGLEGTLAFRCSLEQAMKLVVYLDPERRMAKKEWHGHYREWLENVEGRYELAPCRCTGCVPRLGDGWNAS</sequence>
<protein>
    <submittedName>
        <fullName evidence="1">Uncharacterized protein</fullName>
    </submittedName>
</protein>
<dbReference type="AlphaFoldDB" id="N1PM62"/>
<reference evidence="1 2" key="2">
    <citation type="journal article" date="2012" name="PLoS Pathog.">
        <title>Diverse lifestyles and strategies of plant pathogenesis encoded in the genomes of eighteen Dothideomycetes fungi.</title>
        <authorList>
            <person name="Ohm R.A."/>
            <person name="Feau N."/>
            <person name="Henrissat B."/>
            <person name="Schoch C.L."/>
            <person name="Horwitz B.A."/>
            <person name="Barry K.W."/>
            <person name="Condon B.J."/>
            <person name="Copeland A.C."/>
            <person name="Dhillon B."/>
            <person name="Glaser F."/>
            <person name="Hesse C.N."/>
            <person name="Kosti I."/>
            <person name="LaButti K."/>
            <person name="Lindquist E.A."/>
            <person name="Lucas S."/>
            <person name="Salamov A.A."/>
            <person name="Bradshaw R.E."/>
            <person name="Ciuffetti L."/>
            <person name="Hamelin R.C."/>
            <person name="Kema G.H.J."/>
            <person name="Lawrence C."/>
            <person name="Scott J.A."/>
            <person name="Spatafora J.W."/>
            <person name="Turgeon B.G."/>
            <person name="de Wit P.J.G.M."/>
            <person name="Zhong S."/>
            <person name="Goodwin S.B."/>
            <person name="Grigoriev I.V."/>
        </authorList>
    </citation>
    <scope>NUCLEOTIDE SEQUENCE [LARGE SCALE GENOMIC DNA]</scope>
    <source>
        <strain evidence="2">NZE10 / CBS 128990</strain>
    </source>
</reference>
<organism evidence="1 2">
    <name type="scientific">Dothistroma septosporum (strain NZE10 / CBS 128990)</name>
    <name type="common">Red band needle blight fungus</name>
    <name type="synonym">Mycosphaerella pini</name>
    <dbReference type="NCBI Taxonomy" id="675120"/>
    <lineage>
        <taxon>Eukaryota</taxon>
        <taxon>Fungi</taxon>
        <taxon>Dikarya</taxon>
        <taxon>Ascomycota</taxon>
        <taxon>Pezizomycotina</taxon>
        <taxon>Dothideomycetes</taxon>
        <taxon>Dothideomycetidae</taxon>
        <taxon>Mycosphaerellales</taxon>
        <taxon>Mycosphaerellaceae</taxon>
        <taxon>Dothistroma</taxon>
    </lineage>
</organism>
<dbReference type="OrthoDB" id="5366604at2759"/>
<name>N1PM62_DOTSN</name>
<dbReference type="OMA" id="IRTEPHE"/>